<dbReference type="AlphaFoldDB" id="A0AAU2H8N7"/>
<sequence length="396" mass="42987">MAILLHQVRISYVFSSVVPGLAAPPERAVVVPGFLTPVSYDRVFGQARSSAIGSPAGTWPGITGAFPLTLPWLGAGSAQGDISNFWHRSLRTRSYRDASGAQAWQAQVPLRPRLPVKVTSTQPSVRVAVEALCHPLANTVTVSLTCRGTDDPRGWAERVAGYERDLRLQLADEAGTARSIRATASVLLDRLAAARGAWPPGAEDRGTDPFVVISLVEGSGSDEDCALAEGNDVHRFLACLAEREGWAGVARPGPLSEHGLRGRAWRSGGVLFAVDRVRVVWAPYRFRASGRCRWLGCYHRNLTLCSTLVESWIGNVRWAAEMIRSGSAVTRGFELVERSSRLLAFLYGAQERSDVVYRTRSAAAQIAHSGVCGDLTEVRNYLGHMNELTPAPFNVE</sequence>
<evidence type="ECO:0000313" key="1">
    <source>
        <dbReference type="EMBL" id="WTU43333.1"/>
    </source>
</evidence>
<proteinExistence type="predicted"/>
<accession>A0AAU2H8N7</accession>
<organism evidence="1">
    <name type="scientific">Streptomyces sp. NBC_00060</name>
    <dbReference type="NCBI Taxonomy" id="2975636"/>
    <lineage>
        <taxon>Bacteria</taxon>
        <taxon>Bacillati</taxon>
        <taxon>Actinomycetota</taxon>
        <taxon>Actinomycetes</taxon>
        <taxon>Kitasatosporales</taxon>
        <taxon>Streptomycetaceae</taxon>
        <taxon>Streptomyces</taxon>
    </lineage>
</organism>
<reference evidence="1" key="1">
    <citation type="submission" date="2022-10" db="EMBL/GenBank/DDBJ databases">
        <title>The complete genomes of actinobacterial strains from the NBC collection.</title>
        <authorList>
            <person name="Joergensen T.S."/>
            <person name="Alvarez Arevalo M."/>
            <person name="Sterndorff E.B."/>
            <person name="Faurdal D."/>
            <person name="Vuksanovic O."/>
            <person name="Mourched A.-S."/>
            <person name="Charusanti P."/>
            <person name="Shaw S."/>
            <person name="Blin K."/>
            <person name="Weber T."/>
        </authorList>
    </citation>
    <scope>NUCLEOTIDE SEQUENCE</scope>
    <source>
        <strain evidence="1">NBC_00060</strain>
    </source>
</reference>
<dbReference type="EMBL" id="CP108253">
    <property type="protein sequence ID" value="WTU43333.1"/>
    <property type="molecule type" value="Genomic_DNA"/>
</dbReference>
<protein>
    <submittedName>
        <fullName evidence="1">Uncharacterized protein</fullName>
    </submittedName>
</protein>
<name>A0AAU2H8N7_9ACTN</name>
<gene>
    <name evidence="1" type="ORF">OHV25_29015</name>
</gene>